<dbReference type="EMBL" id="BPLQ01014531">
    <property type="protein sequence ID" value="GIY80638.1"/>
    <property type="molecule type" value="Genomic_DNA"/>
</dbReference>
<organism evidence="1 2">
    <name type="scientific">Caerostris darwini</name>
    <dbReference type="NCBI Taxonomy" id="1538125"/>
    <lineage>
        <taxon>Eukaryota</taxon>
        <taxon>Metazoa</taxon>
        <taxon>Ecdysozoa</taxon>
        <taxon>Arthropoda</taxon>
        <taxon>Chelicerata</taxon>
        <taxon>Arachnida</taxon>
        <taxon>Araneae</taxon>
        <taxon>Araneomorphae</taxon>
        <taxon>Entelegynae</taxon>
        <taxon>Araneoidea</taxon>
        <taxon>Araneidae</taxon>
        <taxon>Caerostris</taxon>
    </lineage>
</organism>
<protein>
    <submittedName>
        <fullName evidence="1">Uncharacterized protein</fullName>
    </submittedName>
</protein>
<name>A0AAV4WED9_9ARAC</name>
<comment type="caution">
    <text evidence="1">The sequence shown here is derived from an EMBL/GenBank/DDBJ whole genome shotgun (WGS) entry which is preliminary data.</text>
</comment>
<accession>A0AAV4WED9</accession>
<dbReference type="AlphaFoldDB" id="A0AAV4WED9"/>
<dbReference type="Proteomes" id="UP001054837">
    <property type="component" value="Unassembled WGS sequence"/>
</dbReference>
<keyword evidence="2" id="KW-1185">Reference proteome</keyword>
<reference evidence="1 2" key="1">
    <citation type="submission" date="2021-06" db="EMBL/GenBank/DDBJ databases">
        <title>Caerostris darwini draft genome.</title>
        <authorList>
            <person name="Kono N."/>
            <person name="Arakawa K."/>
        </authorList>
    </citation>
    <scope>NUCLEOTIDE SEQUENCE [LARGE SCALE GENOMIC DNA]</scope>
</reference>
<evidence type="ECO:0000313" key="1">
    <source>
        <dbReference type="EMBL" id="GIY80638.1"/>
    </source>
</evidence>
<proteinExistence type="predicted"/>
<sequence length="119" mass="13433">MISGYHSNNGFLDIFVTFRSLFRHVTSQATRGKFRSVLFELNCVSDSLRTVTVAMFRILTGYGCLYFRFNLTTSPNFVLLEDLDCIDGKYGGLVCIPSQNLAVVSNAEESRLQPSYEQL</sequence>
<evidence type="ECO:0000313" key="2">
    <source>
        <dbReference type="Proteomes" id="UP001054837"/>
    </source>
</evidence>
<gene>
    <name evidence="1" type="ORF">CDAR_54061</name>
</gene>